<dbReference type="RefSeq" id="WP_321545349.1">
    <property type="nucleotide sequence ID" value="NZ_JAXIVS010000003.1"/>
</dbReference>
<organism evidence="2 3">
    <name type="scientific">Hyalangium rubrum</name>
    <dbReference type="NCBI Taxonomy" id="3103134"/>
    <lineage>
        <taxon>Bacteria</taxon>
        <taxon>Pseudomonadati</taxon>
        <taxon>Myxococcota</taxon>
        <taxon>Myxococcia</taxon>
        <taxon>Myxococcales</taxon>
        <taxon>Cystobacterineae</taxon>
        <taxon>Archangiaceae</taxon>
        <taxon>Hyalangium</taxon>
    </lineage>
</organism>
<dbReference type="Proteomes" id="UP001291309">
    <property type="component" value="Unassembled WGS sequence"/>
</dbReference>
<dbReference type="NCBIfam" id="TIGR02608">
    <property type="entry name" value="delta_60_rpt"/>
    <property type="match status" value="7"/>
</dbReference>
<reference evidence="2 3" key="1">
    <citation type="submission" date="2023-12" db="EMBL/GenBank/DDBJ databases">
        <title>the genome sequence of Hyalangium sp. s54d21.</title>
        <authorList>
            <person name="Zhang X."/>
        </authorList>
    </citation>
    <scope>NUCLEOTIDE SEQUENCE [LARGE SCALE GENOMIC DNA]</scope>
    <source>
        <strain evidence="3">s54d21</strain>
    </source>
</reference>
<feature type="region of interest" description="Disordered" evidence="1">
    <location>
        <begin position="33"/>
        <end position="71"/>
    </location>
</feature>
<dbReference type="InterPro" id="IPR013431">
    <property type="entry name" value="Delta_60_rpt"/>
</dbReference>
<evidence type="ECO:0000256" key="1">
    <source>
        <dbReference type="SAM" id="MobiDB-lite"/>
    </source>
</evidence>
<evidence type="ECO:0008006" key="4">
    <source>
        <dbReference type="Google" id="ProtNLM"/>
    </source>
</evidence>
<protein>
    <recommendedName>
        <fullName evidence="4">Delta-60 repeat domain-containing protein</fullName>
    </recommendedName>
</protein>
<dbReference type="Pfam" id="PF17164">
    <property type="entry name" value="DUF5122"/>
    <property type="match status" value="4"/>
</dbReference>
<dbReference type="EMBL" id="JAXIVS010000003">
    <property type="protein sequence ID" value="MDY7226618.1"/>
    <property type="molecule type" value="Genomic_DNA"/>
</dbReference>
<comment type="caution">
    <text evidence="2">The sequence shown here is derived from an EMBL/GenBank/DDBJ whole genome shotgun (WGS) entry which is preliminary data.</text>
</comment>
<accession>A0ABU5H1J1</accession>
<dbReference type="PROSITE" id="PS51257">
    <property type="entry name" value="PROKAR_LIPOPROTEIN"/>
    <property type="match status" value="1"/>
</dbReference>
<feature type="compositionally biased region" description="Low complexity" evidence="1">
    <location>
        <begin position="62"/>
        <end position="71"/>
    </location>
</feature>
<sequence length="495" mass="51410">MKNEAEYRGLRTTLVGATVLALSLALMGGCGDDTIVDPPEKPTENDAGTQVPDAGTGGNDGGTTPDAGTAPLDSEFAVARLNSDGTSDTTFGSNGVARLDLGPSTTGVREVLWSMARDSSDRLVLFGSRKGTGERVDADRVTVRLSKDGALDTAFATDGVFTLNIANLADNPRHGIVQPDGKIVSSGYTAQPTGVGSQTANRIVLARLGDDGKLDNSFGSKGLVNSNPLQPADPVNTEWGFAEAYSVGLQDDKYVTAGYCRITATSTGVDLCSFRYTSTGQFDTTWGTNGFVTLDLISDNDRARNMAVLPDGRVFIAGSGTPASQNIDALAMLLQRDGARDTTFAPEGYKLYSFGRPDDAFFGAAASADGNWVAAAGHRAGGTEDEDSTLLLIPTGGSGAEFAQPMPSSETANDRFLAVTFDGNGKVVASGYVTENGDNRMVVARFNTDGTRDTTFGTGGIVTLNLVPGGTEESARAVVVQSDGKIVVAGTVEKK</sequence>
<name>A0ABU5H1J1_9BACT</name>
<dbReference type="SUPFAM" id="SSF63829">
    <property type="entry name" value="Calcium-dependent phosphotriesterase"/>
    <property type="match status" value="1"/>
</dbReference>
<evidence type="ECO:0000313" key="3">
    <source>
        <dbReference type="Proteomes" id="UP001291309"/>
    </source>
</evidence>
<keyword evidence="3" id="KW-1185">Reference proteome</keyword>
<dbReference type="Gene3D" id="2.80.10.50">
    <property type="match status" value="3"/>
</dbReference>
<evidence type="ECO:0000313" key="2">
    <source>
        <dbReference type="EMBL" id="MDY7226618.1"/>
    </source>
</evidence>
<proteinExistence type="predicted"/>
<gene>
    <name evidence="2" type="ORF">SYV04_09480</name>
</gene>